<evidence type="ECO:0000256" key="6">
    <source>
        <dbReference type="PROSITE-ProRule" id="PRU00169"/>
    </source>
</evidence>
<dbReference type="SUPFAM" id="SSF55781">
    <property type="entry name" value="GAF domain-like"/>
    <property type="match status" value="1"/>
</dbReference>
<comment type="caution">
    <text evidence="9">The sequence shown here is derived from an EMBL/GenBank/DDBJ whole genome shotgun (WGS) entry which is preliminary data.</text>
</comment>
<dbReference type="InterPro" id="IPR036890">
    <property type="entry name" value="HATPase_C_sf"/>
</dbReference>
<dbReference type="EC" id="2.7.13.3" evidence="2"/>
<accession>A0ABS8G7D0</accession>
<feature type="modified residue" description="4-aspartylphosphate" evidence="6">
    <location>
        <position position="471"/>
    </location>
</feature>
<dbReference type="PROSITE" id="PS50109">
    <property type="entry name" value="HIS_KIN"/>
    <property type="match status" value="1"/>
</dbReference>
<dbReference type="InterPro" id="IPR003018">
    <property type="entry name" value="GAF"/>
</dbReference>
<evidence type="ECO:0000256" key="3">
    <source>
        <dbReference type="ARBA" id="ARBA00022553"/>
    </source>
</evidence>
<evidence type="ECO:0000313" key="10">
    <source>
        <dbReference type="Proteomes" id="UP001520878"/>
    </source>
</evidence>
<keyword evidence="3 6" id="KW-0597">Phosphoprotein</keyword>
<evidence type="ECO:0000256" key="5">
    <source>
        <dbReference type="ARBA" id="ARBA00022777"/>
    </source>
</evidence>
<dbReference type="Proteomes" id="UP001520878">
    <property type="component" value="Unassembled WGS sequence"/>
</dbReference>
<protein>
    <recommendedName>
        <fullName evidence="2">histidine kinase</fullName>
        <ecNumber evidence="2">2.7.13.3</ecNumber>
    </recommendedName>
</protein>
<dbReference type="InterPro" id="IPR005467">
    <property type="entry name" value="His_kinase_dom"/>
</dbReference>
<dbReference type="CDD" id="cd17546">
    <property type="entry name" value="REC_hyHK_CKI1_RcsC-like"/>
    <property type="match status" value="1"/>
</dbReference>
<proteinExistence type="predicted"/>
<gene>
    <name evidence="9" type="ORF">LJ739_09590</name>
</gene>
<dbReference type="SUPFAM" id="SSF55874">
    <property type="entry name" value="ATPase domain of HSP90 chaperone/DNA topoisomerase II/histidine kinase"/>
    <property type="match status" value="1"/>
</dbReference>
<dbReference type="RefSeq" id="WP_229159860.1">
    <property type="nucleotide sequence ID" value="NZ_JAJEWP010000002.1"/>
</dbReference>
<dbReference type="Pfam" id="PF02518">
    <property type="entry name" value="HATPase_c"/>
    <property type="match status" value="1"/>
</dbReference>
<reference evidence="9 10" key="1">
    <citation type="submission" date="2021-10" db="EMBL/GenBank/DDBJ databases">
        <title>Draft genome of Aestuariibacter halophilus JC2043.</title>
        <authorList>
            <person name="Emsley S.A."/>
            <person name="Pfannmuller K.M."/>
            <person name="Ushijima B."/>
            <person name="Saw J.H."/>
            <person name="Videau P."/>
        </authorList>
    </citation>
    <scope>NUCLEOTIDE SEQUENCE [LARGE SCALE GENOMIC DNA]</scope>
    <source>
        <strain evidence="9 10">JC2043</strain>
    </source>
</reference>
<sequence>MESARLPDDEAQRLAALYSYDVLDSEAEKDFDDLTRLASDICQTPISLISLVDPDRQWFKSKVGLDADETSRDIAFCAHAILQNEVFEVQDTLQDPRFRDNPLVTDNPNIRFYAGTPLITPSGHAIGTLCAIDNKPRQLSAFQREALAILGRQVISQLELRRRHHQQKQALRHYQEYLSDISHELRTPLNAIIGLSQLLLEPKTADGLPSQVQKHLESIEYSGQRLLSLVDTVLELQRIDAKKMPVQWTSIELKSWTEKLHGMLMPSLARKQLVLNVHVDPAVPDTVTSDEAKLSQIALNLLNNAIKFSPQGGHIELQCYAGSDYWDMVVKDQGPGLSAEQQARLFNRFEQVSKQTHREGTGLGLVICRALAELLGGNIQVSSQPGAGCLFRVRLPYPDDVDVGAARSAQTDFKPAFQTELPLLVVEDNPINQEVINAILNSLGLECDMIIEAEQALDMLSNKRYALVMMDMHLPGMDGLSGTRAIHQHFPDIPVVLLTADVFLDPSQDGDVLFQGHLTKPVDKNTLVATLNQLIPATGD</sequence>
<dbReference type="InterPro" id="IPR003594">
    <property type="entry name" value="HATPase_dom"/>
</dbReference>
<organism evidence="9 10">
    <name type="scientific">Fluctibacter halophilus</name>
    <dbReference type="NCBI Taxonomy" id="226011"/>
    <lineage>
        <taxon>Bacteria</taxon>
        <taxon>Pseudomonadati</taxon>
        <taxon>Pseudomonadota</taxon>
        <taxon>Gammaproteobacteria</taxon>
        <taxon>Alteromonadales</taxon>
        <taxon>Alteromonadaceae</taxon>
        <taxon>Fluctibacter</taxon>
    </lineage>
</organism>
<name>A0ABS8G7D0_9ALTE</name>
<dbReference type="Gene3D" id="3.30.450.40">
    <property type="match status" value="1"/>
</dbReference>
<comment type="catalytic activity">
    <reaction evidence="1">
        <text>ATP + protein L-histidine = ADP + protein N-phospho-L-histidine.</text>
        <dbReference type="EC" id="2.7.13.3"/>
    </reaction>
</comment>
<keyword evidence="4" id="KW-0808">Transferase</keyword>
<dbReference type="InterPro" id="IPR001789">
    <property type="entry name" value="Sig_transdc_resp-reg_receiver"/>
</dbReference>
<dbReference type="CDD" id="cd00082">
    <property type="entry name" value="HisKA"/>
    <property type="match status" value="1"/>
</dbReference>
<keyword evidence="10" id="KW-1185">Reference proteome</keyword>
<dbReference type="Pfam" id="PF01590">
    <property type="entry name" value="GAF"/>
    <property type="match status" value="1"/>
</dbReference>
<dbReference type="Pfam" id="PF00072">
    <property type="entry name" value="Response_reg"/>
    <property type="match status" value="1"/>
</dbReference>
<dbReference type="SMART" id="SM00448">
    <property type="entry name" value="REC"/>
    <property type="match status" value="1"/>
</dbReference>
<dbReference type="InterPro" id="IPR003661">
    <property type="entry name" value="HisK_dim/P_dom"/>
</dbReference>
<dbReference type="Gene3D" id="3.40.50.2300">
    <property type="match status" value="1"/>
</dbReference>
<feature type="domain" description="Response regulatory" evidence="8">
    <location>
        <begin position="422"/>
        <end position="535"/>
    </location>
</feature>
<dbReference type="InterPro" id="IPR036097">
    <property type="entry name" value="HisK_dim/P_sf"/>
</dbReference>
<evidence type="ECO:0000313" key="9">
    <source>
        <dbReference type="EMBL" id="MCC2616492.1"/>
    </source>
</evidence>
<dbReference type="SMART" id="SM00387">
    <property type="entry name" value="HATPase_c"/>
    <property type="match status" value="1"/>
</dbReference>
<keyword evidence="5" id="KW-0418">Kinase</keyword>
<dbReference type="PRINTS" id="PR00344">
    <property type="entry name" value="BCTRLSENSOR"/>
</dbReference>
<dbReference type="InterPro" id="IPR029016">
    <property type="entry name" value="GAF-like_dom_sf"/>
</dbReference>
<dbReference type="Gene3D" id="3.30.565.10">
    <property type="entry name" value="Histidine kinase-like ATPase, C-terminal domain"/>
    <property type="match status" value="1"/>
</dbReference>
<dbReference type="PANTHER" id="PTHR43047:SF72">
    <property type="entry name" value="OSMOSENSING HISTIDINE PROTEIN KINASE SLN1"/>
    <property type="match status" value="1"/>
</dbReference>
<dbReference type="SMART" id="SM00388">
    <property type="entry name" value="HisKA"/>
    <property type="match status" value="1"/>
</dbReference>
<dbReference type="InterPro" id="IPR011006">
    <property type="entry name" value="CheY-like_superfamily"/>
</dbReference>
<dbReference type="SUPFAM" id="SSF52172">
    <property type="entry name" value="CheY-like"/>
    <property type="match status" value="1"/>
</dbReference>
<dbReference type="InterPro" id="IPR004358">
    <property type="entry name" value="Sig_transdc_His_kin-like_C"/>
</dbReference>
<dbReference type="Pfam" id="PF00512">
    <property type="entry name" value="HisKA"/>
    <property type="match status" value="1"/>
</dbReference>
<dbReference type="PANTHER" id="PTHR43047">
    <property type="entry name" value="TWO-COMPONENT HISTIDINE PROTEIN KINASE"/>
    <property type="match status" value="1"/>
</dbReference>
<evidence type="ECO:0000256" key="1">
    <source>
        <dbReference type="ARBA" id="ARBA00000085"/>
    </source>
</evidence>
<dbReference type="CDD" id="cd16922">
    <property type="entry name" value="HATPase_EvgS-ArcB-TorS-like"/>
    <property type="match status" value="1"/>
</dbReference>
<dbReference type="PROSITE" id="PS50110">
    <property type="entry name" value="RESPONSE_REGULATORY"/>
    <property type="match status" value="1"/>
</dbReference>
<dbReference type="Gene3D" id="1.10.287.130">
    <property type="match status" value="1"/>
</dbReference>
<dbReference type="EMBL" id="JAJEWP010000002">
    <property type="protein sequence ID" value="MCC2616492.1"/>
    <property type="molecule type" value="Genomic_DNA"/>
</dbReference>
<dbReference type="SMART" id="SM00065">
    <property type="entry name" value="GAF"/>
    <property type="match status" value="1"/>
</dbReference>
<evidence type="ECO:0000256" key="4">
    <source>
        <dbReference type="ARBA" id="ARBA00022679"/>
    </source>
</evidence>
<dbReference type="SUPFAM" id="SSF47384">
    <property type="entry name" value="Homodimeric domain of signal transducing histidine kinase"/>
    <property type="match status" value="1"/>
</dbReference>
<evidence type="ECO:0000259" key="8">
    <source>
        <dbReference type="PROSITE" id="PS50110"/>
    </source>
</evidence>
<evidence type="ECO:0000256" key="2">
    <source>
        <dbReference type="ARBA" id="ARBA00012438"/>
    </source>
</evidence>
<feature type="domain" description="Histidine kinase" evidence="7">
    <location>
        <begin position="180"/>
        <end position="399"/>
    </location>
</feature>
<evidence type="ECO:0000259" key="7">
    <source>
        <dbReference type="PROSITE" id="PS50109"/>
    </source>
</evidence>